<gene>
    <name evidence="2" type="ORF">AYL99_01513</name>
</gene>
<dbReference type="AlphaFoldDB" id="A0A179A1S7"/>
<dbReference type="EMBL" id="LVYI01000001">
    <property type="protein sequence ID" value="OAP65541.1"/>
    <property type="molecule type" value="Genomic_DNA"/>
</dbReference>
<sequence length="145" mass="16506">MAPPEQPFPVSELDQHVRSHTVNYKERSRKLPQDFDLKRDCELLELVQYSCTTVKQQYERALASGTGTARMECFPIVRLFRKCVKGGKVFHVETTAWEGQHAWKPPVDPQPTAHLSSNDQEKAAAADDSSANVLTSYWNSLWSKK</sequence>
<dbReference type="OrthoDB" id="3983163at2759"/>
<keyword evidence="3" id="KW-1185">Reference proteome</keyword>
<organism evidence="2 3">
    <name type="scientific">Fonsecaea erecta</name>
    <dbReference type="NCBI Taxonomy" id="1367422"/>
    <lineage>
        <taxon>Eukaryota</taxon>
        <taxon>Fungi</taxon>
        <taxon>Dikarya</taxon>
        <taxon>Ascomycota</taxon>
        <taxon>Pezizomycotina</taxon>
        <taxon>Eurotiomycetes</taxon>
        <taxon>Chaetothyriomycetidae</taxon>
        <taxon>Chaetothyriales</taxon>
        <taxon>Herpotrichiellaceae</taxon>
        <taxon>Fonsecaea</taxon>
    </lineage>
</organism>
<evidence type="ECO:0000256" key="1">
    <source>
        <dbReference type="SAM" id="MobiDB-lite"/>
    </source>
</evidence>
<dbReference type="Proteomes" id="UP000078343">
    <property type="component" value="Unassembled WGS sequence"/>
</dbReference>
<comment type="caution">
    <text evidence="2">The sequence shown here is derived from an EMBL/GenBank/DDBJ whole genome shotgun (WGS) entry which is preliminary data.</text>
</comment>
<dbReference type="InterPro" id="IPR024645">
    <property type="entry name" value="Mitochondr_Som1"/>
</dbReference>
<protein>
    <submittedName>
        <fullName evidence="2">Uncharacterized protein</fullName>
    </submittedName>
</protein>
<dbReference type="GeneID" id="30005683"/>
<accession>A0A179A1S7</accession>
<dbReference type="RefSeq" id="XP_018698908.1">
    <property type="nucleotide sequence ID" value="XM_018833029.1"/>
</dbReference>
<dbReference type="GO" id="GO:0042720">
    <property type="term" value="C:mitochondrial inner membrane peptidase complex"/>
    <property type="evidence" value="ECO:0007669"/>
    <property type="project" value="InterPro"/>
</dbReference>
<proteinExistence type="predicted"/>
<reference evidence="2 3" key="1">
    <citation type="submission" date="2016-04" db="EMBL/GenBank/DDBJ databases">
        <title>Draft genome of Fonsecaea erecta CBS 125763.</title>
        <authorList>
            <person name="Weiss V.A."/>
            <person name="Vicente V.A."/>
            <person name="Raittz R.T."/>
            <person name="Moreno L.F."/>
            <person name="De Souza E.M."/>
            <person name="Pedrosa F.O."/>
            <person name="Steffens M.B."/>
            <person name="Faoro H."/>
            <person name="Tadra-Sfeir M.Z."/>
            <person name="Najafzadeh M.J."/>
            <person name="Felipe M.S."/>
            <person name="Teixeira M."/>
            <person name="Sun J."/>
            <person name="Xi L."/>
            <person name="Gomes R."/>
            <person name="De Azevedo C.M."/>
            <person name="Salgado C.G."/>
            <person name="Da Silva M.B."/>
            <person name="Nascimento M.F."/>
            <person name="Queiroz-Telles F."/>
            <person name="Attili D.S."/>
            <person name="Gorbushina A."/>
        </authorList>
    </citation>
    <scope>NUCLEOTIDE SEQUENCE [LARGE SCALE GENOMIC DNA]</scope>
    <source>
        <strain evidence="2 3">CBS 125763</strain>
    </source>
</reference>
<dbReference type="Pfam" id="PF11093">
    <property type="entry name" value="Mitochondr_Som1"/>
    <property type="match status" value="1"/>
</dbReference>
<evidence type="ECO:0000313" key="2">
    <source>
        <dbReference type="EMBL" id="OAP65541.1"/>
    </source>
</evidence>
<name>A0A179A1S7_9EURO</name>
<feature type="region of interest" description="Disordered" evidence="1">
    <location>
        <begin position="101"/>
        <end position="129"/>
    </location>
</feature>
<evidence type="ECO:0000313" key="3">
    <source>
        <dbReference type="Proteomes" id="UP000078343"/>
    </source>
</evidence>